<name>A0A2H9T765_9ZZZZ</name>
<organism evidence="3">
    <name type="scientific">invertebrate metagenome</name>
    <dbReference type="NCBI Taxonomy" id="1711999"/>
    <lineage>
        <taxon>unclassified sequences</taxon>
        <taxon>metagenomes</taxon>
        <taxon>organismal metagenomes</taxon>
    </lineage>
</organism>
<proteinExistence type="predicted"/>
<evidence type="ECO:0000313" key="3">
    <source>
        <dbReference type="EMBL" id="PJE79038.1"/>
    </source>
</evidence>
<dbReference type="GO" id="GO:0005829">
    <property type="term" value="C:cytosol"/>
    <property type="evidence" value="ECO:0007669"/>
    <property type="project" value="InterPro"/>
</dbReference>
<dbReference type="SUPFAM" id="SSF52833">
    <property type="entry name" value="Thioredoxin-like"/>
    <property type="match status" value="1"/>
</dbReference>
<dbReference type="EMBL" id="NSIT01000103">
    <property type="protein sequence ID" value="PJE79038.1"/>
    <property type="molecule type" value="Genomic_DNA"/>
</dbReference>
<dbReference type="AlphaFoldDB" id="A0A2H9T765"/>
<feature type="domain" description="Glutaredoxin 2 C-terminal" evidence="1">
    <location>
        <begin position="88"/>
        <end position="217"/>
    </location>
</feature>
<dbReference type="Gene3D" id="3.40.30.10">
    <property type="entry name" value="Glutaredoxin"/>
    <property type="match status" value="1"/>
</dbReference>
<sequence>MMKLFVFEHCPYCIKAMMMKGLKKLSLDFVYLQNHDVTARTEKVGANVVPILQKDDGSYMAESMDIVHYLDQLDNNPVLTAEVNAERVAEWLDQVRHWTHLLLFPRWMKIDLPEFQYQQAINWFTKNKSTMIGMSFDEAFHQSSETIERINRKFTELEKWLLLPSLRGNRLSYDDIHLFPALRNCTVIKGLVMPPVVRRYIDEVAELTDIRLFDDEAL</sequence>
<dbReference type="InterPro" id="IPR036249">
    <property type="entry name" value="Thioredoxin-like_sf"/>
</dbReference>
<evidence type="ECO:0000259" key="2">
    <source>
        <dbReference type="Pfam" id="PF13417"/>
    </source>
</evidence>
<gene>
    <name evidence="3" type="primary">grxB_2</name>
    <name evidence="3" type="ORF">CI610_02002</name>
</gene>
<comment type="caution">
    <text evidence="3">The sequence shown here is derived from an EMBL/GenBank/DDBJ whole genome shotgun (WGS) entry which is preliminary data.</text>
</comment>
<dbReference type="Pfam" id="PF04399">
    <property type="entry name" value="Glutaredoxin2_C"/>
    <property type="match status" value="1"/>
</dbReference>
<dbReference type="Pfam" id="PF13417">
    <property type="entry name" value="GST_N_3"/>
    <property type="match status" value="1"/>
</dbReference>
<dbReference type="InterPro" id="IPR011901">
    <property type="entry name" value="Grx2"/>
</dbReference>
<protein>
    <submittedName>
        <fullName evidence="3">Glutaredoxin 2</fullName>
    </submittedName>
</protein>
<dbReference type="InterPro" id="IPR007494">
    <property type="entry name" value="Glutaredoxin2_C"/>
</dbReference>
<dbReference type="CDD" id="cd03199">
    <property type="entry name" value="GST_C_GRX2"/>
    <property type="match status" value="1"/>
</dbReference>
<dbReference type="NCBIfam" id="TIGR02182">
    <property type="entry name" value="GRXB"/>
    <property type="match status" value="1"/>
</dbReference>
<evidence type="ECO:0000259" key="1">
    <source>
        <dbReference type="Pfam" id="PF04399"/>
    </source>
</evidence>
<dbReference type="InterPro" id="IPR036282">
    <property type="entry name" value="Glutathione-S-Trfase_C_sf"/>
</dbReference>
<reference evidence="3" key="1">
    <citation type="journal article" date="2017" name="Appl. Environ. Microbiol.">
        <title>Molecular characterization of an Endozoicomonas-like organism causing infection in king scallop Pecten maximus L.</title>
        <authorList>
            <person name="Cano I."/>
            <person name="van Aerle R."/>
            <person name="Ross S."/>
            <person name="Verner-Jeffreys D.W."/>
            <person name="Paley R.K."/>
            <person name="Rimmer G."/>
            <person name="Ryder D."/>
            <person name="Hooper P."/>
            <person name="Stone D."/>
            <person name="Feist S.W."/>
        </authorList>
    </citation>
    <scope>NUCLEOTIDE SEQUENCE</scope>
</reference>
<feature type="domain" description="GST N-terminal" evidence="2">
    <location>
        <begin position="4"/>
        <end position="77"/>
    </location>
</feature>
<dbReference type="InterPro" id="IPR004045">
    <property type="entry name" value="Glutathione_S-Trfase_N"/>
</dbReference>
<dbReference type="NCBIfam" id="NF007702">
    <property type="entry name" value="PRK10387.1"/>
    <property type="match status" value="1"/>
</dbReference>
<dbReference type="Gene3D" id="1.20.1050.10">
    <property type="match status" value="1"/>
</dbReference>
<accession>A0A2H9T765</accession>
<dbReference type="SUPFAM" id="SSF47616">
    <property type="entry name" value="GST C-terminal domain-like"/>
    <property type="match status" value="1"/>
</dbReference>